<name>A0A942TLV3_9BACI</name>
<dbReference type="RefSeq" id="WP_213109339.1">
    <property type="nucleotide sequence ID" value="NZ_JAGYPJ010000001.1"/>
</dbReference>
<protein>
    <submittedName>
        <fullName evidence="1">Uncharacterized protein</fullName>
    </submittedName>
</protein>
<evidence type="ECO:0000313" key="1">
    <source>
        <dbReference type="EMBL" id="MBS4198594.1"/>
    </source>
</evidence>
<sequence length="75" mass="8957">MDYKAFFAEVVDWINQSNQKAMKHGIDSMEFWRWVTQSTGEICNKYSNNPLVVKQMSMLYQWLEEVYENGKVNVK</sequence>
<dbReference type="EMBL" id="JAGYPJ010000001">
    <property type="protein sequence ID" value="MBS4198594.1"/>
    <property type="molecule type" value="Genomic_DNA"/>
</dbReference>
<dbReference type="AlphaFoldDB" id="A0A942TLV3"/>
<dbReference type="Proteomes" id="UP000682713">
    <property type="component" value="Unassembled WGS sequence"/>
</dbReference>
<accession>A0A942TLV3</accession>
<evidence type="ECO:0000313" key="2">
    <source>
        <dbReference type="Proteomes" id="UP000682713"/>
    </source>
</evidence>
<keyword evidence="2" id="KW-1185">Reference proteome</keyword>
<comment type="caution">
    <text evidence="1">The sequence shown here is derived from an EMBL/GenBank/DDBJ whole genome shotgun (WGS) entry which is preliminary data.</text>
</comment>
<gene>
    <name evidence="1" type="ORF">KHA93_02890</name>
</gene>
<proteinExistence type="predicted"/>
<organism evidence="1 2">
    <name type="scientific">Lederbergia citrisecunda</name>
    <dbReference type="NCBI Taxonomy" id="2833583"/>
    <lineage>
        <taxon>Bacteria</taxon>
        <taxon>Bacillati</taxon>
        <taxon>Bacillota</taxon>
        <taxon>Bacilli</taxon>
        <taxon>Bacillales</taxon>
        <taxon>Bacillaceae</taxon>
        <taxon>Lederbergia</taxon>
    </lineage>
</organism>
<reference evidence="1 2" key="1">
    <citation type="submission" date="2021-05" db="EMBL/GenBank/DDBJ databases">
        <title>Novel Bacillus species.</title>
        <authorList>
            <person name="Liu G."/>
        </authorList>
    </citation>
    <scope>NUCLEOTIDE SEQUENCE [LARGE SCALE GENOMIC DNA]</scope>
    <source>
        <strain evidence="1 2">FJAT-49732</strain>
    </source>
</reference>